<organism evidence="2 3">
    <name type="scientific">Senna tora</name>
    <dbReference type="NCBI Taxonomy" id="362788"/>
    <lineage>
        <taxon>Eukaryota</taxon>
        <taxon>Viridiplantae</taxon>
        <taxon>Streptophyta</taxon>
        <taxon>Embryophyta</taxon>
        <taxon>Tracheophyta</taxon>
        <taxon>Spermatophyta</taxon>
        <taxon>Magnoliopsida</taxon>
        <taxon>eudicotyledons</taxon>
        <taxon>Gunneridae</taxon>
        <taxon>Pentapetalae</taxon>
        <taxon>rosids</taxon>
        <taxon>fabids</taxon>
        <taxon>Fabales</taxon>
        <taxon>Fabaceae</taxon>
        <taxon>Caesalpinioideae</taxon>
        <taxon>Cassia clade</taxon>
        <taxon>Senna</taxon>
    </lineage>
</organism>
<feature type="transmembrane region" description="Helical" evidence="1">
    <location>
        <begin position="55"/>
        <end position="77"/>
    </location>
</feature>
<reference evidence="2" key="1">
    <citation type="submission" date="2020-09" db="EMBL/GenBank/DDBJ databases">
        <title>Genome-Enabled Discovery of Anthraquinone Biosynthesis in Senna tora.</title>
        <authorList>
            <person name="Kang S.-H."/>
            <person name="Pandey R.P."/>
            <person name="Lee C.-M."/>
            <person name="Sim J.-S."/>
            <person name="Jeong J.-T."/>
            <person name="Choi B.-S."/>
            <person name="Jung M."/>
            <person name="Ginzburg D."/>
            <person name="Zhao K."/>
            <person name="Won S.Y."/>
            <person name="Oh T.-J."/>
            <person name="Yu Y."/>
            <person name="Kim N.-H."/>
            <person name="Lee O.R."/>
            <person name="Lee T.-H."/>
            <person name="Bashyal P."/>
            <person name="Kim T.-S."/>
            <person name="Lee W.-H."/>
            <person name="Kawkins C."/>
            <person name="Kim C.-K."/>
            <person name="Kim J.S."/>
            <person name="Ahn B.O."/>
            <person name="Rhee S.Y."/>
            <person name="Sohng J.K."/>
        </authorList>
    </citation>
    <scope>NUCLEOTIDE SEQUENCE</scope>
    <source>
        <tissue evidence="2">Leaf</tissue>
    </source>
</reference>
<protein>
    <submittedName>
        <fullName evidence="2">Uncharacterized protein</fullName>
    </submittedName>
</protein>
<name>A0A834TGU9_9FABA</name>
<evidence type="ECO:0000313" key="2">
    <source>
        <dbReference type="EMBL" id="KAF7821828.1"/>
    </source>
</evidence>
<gene>
    <name evidence="2" type="ORF">G2W53_027283</name>
</gene>
<proteinExistence type="predicted"/>
<evidence type="ECO:0000256" key="1">
    <source>
        <dbReference type="SAM" id="Phobius"/>
    </source>
</evidence>
<keyword evidence="1" id="KW-1133">Transmembrane helix</keyword>
<dbReference type="Proteomes" id="UP000634136">
    <property type="component" value="Unassembled WGS sequence"/>
</dbReference>
<accession>A0A834TGU9</accession>
<keyword evidence="1" id="KW-0812">Transmembrane</keyword>
<comment type="caution">
    <text evidence="2">The sequence shown here is derived from an EMBL/GenBank/DDBJ whole genome shotgun (WGS) entry which is preliminary data.</text>
</comment>
<keyword evidence="3" id="KW-1185">Reference proteome</keyword>
<dbReference type="AlphaFoldDB" id="A0A834TGU9"/>
<sequence length="220" mass="24324">MECKDFAASDGAQSPLPLHVGDGVASMPERVRCIRRRALDRQGVAVILPLFLENPFFSCMGLVAILILCPCFLGMALTSEAFKRFAKPLTLFLLSNFSSTSFVPSPVVCLSDFDDVSLDIISRLASCTYAQFLASPRGTSSPQVLLKGIWALLMQWILLKAVNLPFSAMISNVLSLDRQGELDAAWQTANELRIKLSDKRARLASMSEANDKLYIRMTLW</sequence>
<dbReference type="EMBL" id="JAAIUW010000008">
    <property type="protein sequence ID" value="KAF7821828.1"/>
    <property type="molecule type" value="Genomic_DNA"/>
</dbReference>
<keyword evidence="1" id="KW-0472">Membrane</keyword>
<evidence type="ECO:0000313" key="3">
    <source>
        <dbReference type="Proteomes" id="UP000634136"/>
    </source>
</evidence>